<evidence type="ECO:0000256" key="5">
    <source>
        <dbReference type="ARBA" id="ARBA00023136"/>
    </source>
</evidence>
<evidence type="ECO:0000256" key="4">
    <source>
        <dbReference type="ARBA" id="ARBA00022989"/>
    </source>
</evidence>
<dbReference type="InterPro" id="IPR017850">
    <property type="entry name" value="Alkaline_phosphatase_core_sf"/>
</dbReference>
<keyword evidence="3 6" id="KW-0812">Transmembrane</keyword>
<proteinExistence type="predicted"/>
<evidence type="ECO:0000256" key="2">
    <source>
        <dbReference type="ARBA" id="ARBA00022475"/>
    </source>
</evidence>
<dbReference type="InterPro" id="IPR050448">
    <property type="entry name" value="OpgB/LTA_synthase_biosynth"/>
</dbReference>
<evidence type="ECO:0000256" key="6">
    <source>
        <dbReference type="SAM" id="Phobius"/>
    </source>
</evidence>
<keyword evidence="4 6" id="KW-1133">Transmembrane helix</keyword>
<comment type="caution">
    <text evidence="8">The sequence shown here is derived from an EMBL/GenBank/DDBJ whole genome shotgun (WGS) entry which is preliminary data.</text>
</comment>
<evidence type="ECO:0000259" key="7">
    <source>
        <dbReference type="Pfam" id="PF00884"/>
    </source>
</evidence>
<dbReference type="EMBL" id="JAJAWG010000013">
    <property type="protein sequence ID" value="MCB5197366.1"/>
    <property type="molecule type" value="Genomic_DNA"/>
</dbReference>
<dbReference type="PANTHER" id="PTHR47371:SF3">
    <property type="entry name" value="PHOSPHOGLYCEROL TRANSFERASE I"/>
    <property type="match status" value="1"/>
</dbReference>
<dbReference type="CDD" id="cd16015">
    <property type="entry name" value="LTA_synthase"/>
    <property type="match status" value="1"/>
</dbReference>
<evidence type="ECO:0000256" key="3">
    <source>
        <dbReference type="ARBA" id="ARBA00022692"/>
    </source>
</evidence>
<organism evidence="8 9">
    <name type="scientific">Deefgea salmonis</name>
    <dbReference type="NCBI Taxonomy" id="2875502"/>
    <lineage>
        <taxon>Bacteria</taxon>
        <taxon>Pseudomonadati</taxon>
        <taxon>Pseudomonadota</taxon>
        <taxon>Betaproteobacteria</taxon>
        <taxon>Neisseriales</taxon>
        <taxon>Chitinibacteraceae</taxon>
        <taxon>Deefgea</taxon>
    </lineage>
</organism>
<dbReference type="InterPro" id="IPR000917">
    <property type="entry name" value="Sulfatase_N"/>
</dbReference>
<reference evidence="8 9" key="1">
    <citation type="submission" date="2021-10" db="EMBL/GenBank/DDBJ databases">
        <authorList>
            <person name="Chen M."/>
        </authorList>
    </citation>
    <scope>NUCLEOTIDE SEQUENCE [LARGE SCALE GENOMIC DNA]</scope>
    <source>
        <strain evidence="8 9">H3-26</strain>
    </source>
</reference>
<name>A0ABS8BNS2_9NEIS</name>
<feature type="transmembrane region" description="Helical" evidence="6">
    <location>
        <begin position="153"/>
        <end position="174"/>
    </location>
</feature>
<dbReference type="Proteomes" id="UP001198034">
    <property type="component" value="Unassembled WGS sequence"/>
</dbReference>
<evidence type="ECO:0000313" key="8">
    <source>
        <dbReference type="EMBL" id="MCB5197366.1"/>
    </source>
</evidence>
<comment type="subcellular location">
    <subcellularLocation>
        <location evidence="1">Cell membrane</location>
        <topology evidence="1">Multi-pass membrane protein</topology>
    </subcellularLocation>
</comment>
<accession>A0ABS8BNS2</accession>
<keyword evidence="5 6" id="KW-0472">Membrane</keyword>
<feature type="transmembrane region" description="Helical" evidence="6">
    <location>
        <begin position="6"/>
        <end position="34"/>
    </location>
</feature>
<evidence type="ECO:0000256" key="1">
    <source>
        <dbReference type="ARBA" id="ARBA00004651"/>
    </source>
</evidence>
<dbReference type="PANTHER" id="PTHR47371">
    <property type="entry name" value="LIPOTEICHOIC ACID SYNTHASE"/>
    <property type="match status" value="1"/>
</dbReference>
<protein>
    <submittedName>
        <fullName evidence="8">LTA synthase family protein</fullName>
    </submittedName>
</protein>
<keyword evidence="9" id="KW-1185">Reference proteome</keyword>
<gene>
    <name evidence="8" type="ORF">LG219_13960</name>
</gene>
<feature type="transmembrane region" description="Helical" evidence="6">
    <location>
        <begin position="71"/>
        <end position="87"/>
    </location>
</feature>
<feature type="transmembrane region" description="Helical" evidence="6">
    <location>
        <begin position="116"/>
        <end position="141"/>
    </location>
</feature>
<dbReference type="Pfam" id="PF00884">
    <property type="entry name" value="Sulfatase"/>
    <property type="match status" value="1"/>
</dbReference>
<feature type="transmembrane region" description="Helical" evidence="6">
    <location>
        <begin position="46"/>
        <end position="65"/>
    </location>
</feature>
<sequence>MFDGLLAGWGLLASACAWPVALGVTATVLIERLAQPRPQAIWQRPWAMNALLVCAWAGLFCFELALFQRPAFAAVLATGLLLLLVLISNSKFHSLREPFIVQDFEYIADAIRHPRLYLPFFGVAKALFCTALFFALLYLGVALEDSVLNSVSYAVYWSAWAGLVLAVCLAVQLLRRAVPAMQFCPTQDQQQFGFFATLFAYYWAEQRHPELTPPAWPLPQPSSGVLPHLLVVQSESFVDFRRDYPQIRPDILSEYDRFCAESLQYGQLAVPAWGANTVRSEFAFLSGLAPQQLGVHQFNPYRRFARQYSASLAAQLRQQGYRTVCIHPYAASFYHRDALYPQLGFDEFIDISAFAPPPAGMPYVSDLQVAAKMGEVLAQATQPTFIFVITMENHGPLHLEQLAEGDAEQVYHGAAPTDGEELTIYLRHQANANRMLAQLRAQLTALSRPATLCWYGDHVPILPKVYAAHGEPSGNTDYFIWQTPRQGSETIKPHHHPLAAHQLAGEVLQAFGR</sequence>
<keyword evidence="2" id="KW-1003">Cell membrane</keyword>
<dbReference type="RefSeq" id="WP_226765065.1">
    <property type="nucleotide sequence ID" value="NZ_JAJAWG010000013.1"/>
</dbReference>
<evidence type="ECO:0000313" key="9">
    <source>
        <dbReference type="Proteomes" id="UP001198034"/>
    </source>
</evidence>
<feature type="domain" description="Sulfatase N-terminal" evidence="7">
    <location>
        <begin position="227"/>
        <end position="512"/>
    </location>
</feature>
<dbReference type="SUPFAM" id="SSF53649">
    <property type="entry name" value="Alkaline phosphatase-like"/>
    <property type="match status" value="1"/>
</dbReference>
<dbReference type="Gene3D" id="3.40.720.10">
    <property type="entry name" value="Alkaline Phosphatase, subunit A"/>
    <property type="match status" value="1"/>
</dbReference>